<dbReference type="InterPro" id="IPR014718">
    <property type="entry name" value="GH-type_carb-bd"/>
</dbReference>
<dbReference type="Gene3D" id="2.70.98.10">
    <property type="match status" value="1"/>
</dbReference>
<gene>
    <name evidence="2" type="ORF">K7X08_025591</name>
</gene>
<dbReference type="GO" id="GO:0030246">
    <property type="term" value="F:carbohydrate binding"/>
    <property type="evidence" value="ECO:0007669"/>
    <property type="project" value="InterPro"/>
</dbReference>
<name>A0A9Q1LUB8_9SOLA</name>
<organism evidence="2 3">
    <name type="scientific">Anisodus acutangulus</name>
    <dbReference type="NCBI Taxonomy" id="402998"/>
    <lineage>
        <taxon>Eukaryota</taxon>
        <taxon>Viridiplantae</taxon>
        <taxon>Streptophyta</taxon>
        <taxon>Embryophyta</taxon>
        <taxon>Tracheophyta</taxon>
        <taxon>Spermatophyta</taxon>
        <taxon>Magnoliopsida</taxon>
        <taxon>eudicotyledons</taxon>
        <taxon>Gunneridae</taxon>
        <taxon>Pentapetalae</taxon>
        <taxon>asterids</taxon>
        <taxon>lamiids</taxon>
        <taxon>Solanales</taxon>
        <taxon>Solanaceae</taxon>
        <taxon>Solanoideae</taxon>
        <taxon>Hyoscyameae</taxon>
        <taxon>Anisodus</taxon>
    </lineage>
</organism>
<accession>A0A9Q1LUB8</accession>
<dbReference type="InterPro" id="IPR010325">
    <property type="entry name" value="Rhamnogal_lyase"/>
</dbReference>
<dbReference type="PANTHER" id="PTHR32018">
    <property type="entry name" value="RHAMNOGALACTURONATE LYASE FAMILY PROTEIN"/>
    <property type="match status" value="1"/>
</dbReference>
<keyword evidence="3" id="KW-1185">Reference proteome</keyword>
<dbReference type="Pfam" id="PF06045">
    <property type="entry name" value="Rhamnogal_lyase"/>
    <property type="match status" value="1"/>
</dbReference>
<dbReference type="AlphaFoldDB" id="A0A9Q1LUB8"/>
<dbReference type="Proteomes" id="UP001152561">
    <property type="component" value="Unassembled WGS sequence"/>
</dbReference>
<dbReference type="EMBL" id="JAJAGQ010000014">
    <property type="protein sequence ID" value="KAJ8543973.1"/>
    <property type="molecule type" value="Genomic_DNA"/>
</dbReference>
<proteinExistence type="predicted"/>
<evidence type="ECO:0000313" key="2">
    <source>
        <dbReference type="EMBL" id="KAJ8543973.1"/>
    </source>
</evidence>
<evidence type="ECO:0000313" key="3">
    <source>
        <dbReference type="Proteomes" id="UP001152561"/>
    </source>
</evidence>
<reference evidence="3" key="1">
    <citation type="journal article" date="2023" name="Proc. Natl. Acad. Sci. U.S.A.">
        <title>Genomic and structural basis for evolution of tropane alkaloid biosynthesis.</title>
        <authorList>
            <person name="Wanga Y.-J."/>
            <person name="Taina T."/>
            <person name="Yua J.-Y."/>
            <person name="Lia J."/>
            <person name="Xua B."/>
            <person name="Chenc J."/>
            <person name="D'Auriad J.C."/>
            <person name="Huanga J.-P."/>
            <person name="Huanga S.-X."/>
        </authorList>
    </citation>
    <scope>NUCLEOTIDE SEQUENCE [LARGE SCALE GENOMIC DNA]</scope>
    <source>
        <strain evidence="3">cv. KIB-2019</strain>
    </source>
</reference>
<sequence>MDSENQAEISFKSTWNTSESDELPLNSDIRFHYMAVSDERQRVMPMPEDRETGKVLGYKEAVLLTNPTNPDLKGEVDDKYFYANDNKEDRIHGWVGANPPVGFWMIITCDEFRTGGPYKQDLTSHVGPTVLSVSVGIN</sequence>
<feature type="region of interest" description="Disordered" evidence="1">
    <location>
        <begin position="1"/>
        <end position="21"/>
    </location>
</feature>
<protein>
    <submittedName>
        <fullName evidence="2">Uncharacterized protein</fullName>
    </submittedName>
</protein>
<dbReference type="OrthoDB" id="2130367at2759"/>
<feature type="compositionally biased region" description="Polar residues" evidence="1">
    <location>
        <begin position="1"/>
        <end position="18"/>
    </location>
</feature>
<evidence type="ECO:0000256" key="1">
    <source>
        <dbReference type="SAM" id="MobiDB-lite"/>
    </source>
</evidence>
<comment type="caution">
    <text evidence="2">The sequence shown here is derived from an EMBL/GenBank/DDBJ whole genome shotgun (WGS) entry which is preliminary data.</text>
</comment>
<dbReference type="InterPro" id="IPR051850">
    <property type="entry name" value="Polysacch_Lyase_4"/>
</dbReference>
<dbReference type="PANTHER" id="PTHR32018:SF50">
    <property type="entry name" value="RHAMNOGALACTURONAN ENDOLYASE"/>
    <property type="match status" value="1"/>
</dbReference>